<protein>
    <submittedName>
        <fullName evidence="1">Uncharacterized protein</fullName>
    </submittedName>
</protein>
<dbReference type="AlphaFoldDB" id="A0A2T0PW85"/>
<dbReference type="EMBL" id="PVZC01000009">
    <property type="protein sequence ID" value="PRX95791.1"/>
    <property type="molecule type" value="Genomic_DNA"/>
</dbReference>
<reference evidence="1 2" key="1">
    <citation type="submission" date="2018-03" db="EMBL/GenBank/DDBJ databases">
        <title>Genomic Encyclopedia of Archaeal and Bacterial Type Strains, Phase II (KMG-II): from individual species to whole genera.</title>
        <authorList>
            <person name="Goeker M."/>
        </authorList>
    </citation>
    <scope>NUCLEOTIDE SEQUENCE [LARGE SCALE GENOMIC DNA]</scope>
    <source>
        <strain evidence="1 2">DSM 45601</strain>
    </source>
</reference>
<keyword evidence="2" id="KW-1185">Reference proteome</keyword>
<sequence>MESAAVARGSARFDMSGSLGGAGLASVTGGYVFHSAEEIDFTTTVEFRDGGTTRTARAVGLGNAVYLRPPTRDGMPPGTEWIRRARSDWEDPPEVTPVYNEAIRSINGIRDWSMIAAAAELVPVGTRTVDGERTTGYRARFEVLAAMRTEGVVGASFRVLQDLYAQGARTVGFIVWVDGGYLPRSVLVSVPTDEGRLMAELNFHGWGEPVAPEAPPDELVWRRS</sequence>
<comment type="caution">
    <text evidence="1">The sequence shown here is derived from an EMBL/GenBank/DDBJ whole genome shotgun (WGS) entry which is preliminary data.</text>
</comment>
<gene>
    <name evidence="1" type="ORF">CLV72_109405</name>
</gene>
<dbReference type="Gene3D" id="2.50.20.20">
    <property type="match status" value="1"/>
</dbReference>
<evidence type="ECO:0000313" key="1">
    <source>
        <dbReference type="EMBL" id="PRX95791.1"/>
    </source>
</evidence>
<organism evidence="1 2">
    <name type="scientific">Allonocardiopsis opalescens</name>
    <dbReference type="NCBI Taxonomy" id="1144618"/>
    <lineage>
        <taxon>Bacteria</taxon>
        <taxon>Bacillati</taxon>
        <taxon>Actinomycetota</taxon>
        <taxon>Actinomycetes</taxon>
        <taxon>Streptosporangiales</taxon>
        <taxon>Allonocardiopsis</taxon>
    </lineage>
</organism>
<name>A0A2T0PW85_9ACTN</name>
<evidence type="ECO:0000313" key="2">
    <source>
        <dbReference type="Proteomes" id="UP000237846"/>
    </source>
</evidence>
<dbReference type="Proteomes" id="UP000237846">
    <property type="component" value="Unassembled WGS sequence"/>
</dbReference>
<accession>A0A2T0PW85</accession>
<proteinExistence type="predicted"/>